<dbReference type="GO" id="GO:0035999">
    <property type="term" value="P:tetrahydrofolate interconversion"/>
    <property type="evidence" value="ECO:0007669"/>
    <property type="project" value="TreeGrafter"/>
</dbReference>
<dbReference type="InterPro" id="IPR036812">
    <property type="entry name" value="NAD(P)_OxRdtase_dom_sf"/>
</dbReference>
<dbReference type="Pfam" id="PF00248">
    <property type="entry name" value="Aldo_ket_red"/>
    <property type="match status" value="1"/>
</dbReference>
<gene>
    <name evidence="3" type="ORF">Plil01_000074100</name>
</gene>
<protein>
    <submittedName>
        <fullName evidence="3">Unnamed protein product</fullName>
    </submittedName>
</protein>
<dbReference type="PANTHER" id="PTHR45754">
    <property type="entry name" value="METHYLENETETRAHYDROFOLATE REDUCTASE"/>
    <property type="match status" value="1"/>
</dbReference>
<accession>A0A9W6TBK2</accession>
<organism evidence="3 4">
    <name type="scientific">Phytophthora lilii</name>
    <dbReference type="NCBI Taxonomy" id="2077276"/>
    <lineage>
        <taxon>Eukaryota</taxon>
        <taxon>Sar</taxon>
        <taxon>Stramenopiles</taxon>
        <taxon>Oomycota</taxon>
        <taxon>Peronosporomycetes</taxon>
        <taxon>Peronosporales</taxon>
        <taxon>Peronosporaceae</taxon>
        <taxon>Phytophthora</taxon>
    </lineage>
</organism>
<dbReference type="InterPro" id="IPR053806">
    <property type="entry name" value="MTHFR_C"/>
</dbReference>
<evidence type="ECO:0000259" key="2">
    <source>
        <dbReference type="Pfam" id="PF21895"/>
    </source>
</evidence>
<name>A0A9W6TBK2_9STRA</name>
<evidence type="ECO:0000259" key="1">
    <source>
        <dbReference type="Pfam" id="PF00248"/>
    </source>
</evidence>
<dbReference type="OrthoDB" id="416253at2759"/>
<evidence type="ECO:0000313" key="4">
    <source>
        <dbReference type="Proteomes" id="UP001165083"/>
    </source>
</evidence>
<proteinExistence type="predicted"/>
<dbReference type="InterPro" id="IPR023210">
    <property type="entry name" value="NADP_OxRdtase_dom"/>
</dbReference>
<dbReference type="InterPro" id="IPR020471">
    <property type="entry name" value="AKR"/>
</dbReference>
<dbReference type="GO" id="GO:0071949">
    <property type="term" value="F:FAD binding"/>
    <property type="evidence" value="ECO:0007669"/>
    <property type="project" value="TreeGrafter"/>
</dbReference>
<feature type="domain" description="MTHFR SAM-binding regulatory" evidence="2">
    <location>
        <begin position="55"/>
        <end position="241"/>
    </location>
</feature>
<dbReference type="AlphaFoldDB" id="A0A9W6TBK2"/>
<dbReference type="EMBL" id="BSXW01000021">
    <property type="protein sequence ID" value="GMF09876.1"/>
    <property type="molecule type" value="Genomic_DNA"/>
</dbReference>
<reference evidence="3" key="1">
    <citation type="submission" date="2023-04" db="EMBL/GenBank/DDBJ databases">
        <title>Phytophthora lilii NBRC 32176.</title>
        <authorList>
            <person name="Ichikawa N."/>
            <person name="Sato H."/>
            <person name="Tonouchi N."/>
        </authorList>
    </citation>
    <scope>NUCLEOTIDE SEQUENCE</scope>
    <source>
        <strain evidence="3">NBRC 32176</strain>
    </source>
</reference>
<comment type="caution">
    <text evidence="3">The sequence shown here is derived from an EMBL/GenBank/DDBJ whole genome shotgun (WGS) entry which is preliminary data.</text>
</comment>
<dbReference type="GO" id="GO:0004489">
    <property type="term" value="F:methylenetetrahydrofolate reductase [NAD(P)H] activity"/>
    <property type="evidence" value="ECO:0007669"/>
    <property type="project" value="TreeGrafter"/>
</dbReference>
<dbReference type="GO" id="GO:0005829">
    <property type="term" value="C:cytosol"/>
    <property type="evidence" value="ECO:0007669"/>
    <property type="project" value="TreeGrafter"/>
</dbReference>
<dbReference type="SUPFAM" id="SSF51430">
    <property type="entry name" value="NAD(P)-linked oxidoreductase"/>
    <property type="match status" value="1"/>
</dbReference>
<feature type="domain" description="NADP-dependent oxidoreductase" evidence="1">
    <location>
        <begin position="380"/>
        <end position="586"/>
    </location>
</feature>
<dbReference type="Proteomes" id="UP001165083">
    <property type="component" value="Unassembled WGS sequence"/>
</dbReference>
<evidence type="ECO:0000313" key="3">
    <source>
        <dbReference type="EMBL" id="GMF09876.1"/>
    </source>
</evidence>
<dbReference type="Gene3D" id="3.20.20.100">
    <property type="entry name" value="NADP-dependent oxidoreductase domain"/>
    <property type="match status" value="1"/>
</dbReference>
<dbReference type="CDD" id="cd19071">
    <property type="entry name" value="AKR_AKR1-5-like"/>
    <property type="match status" value="1"/>
</dbReference>
<dbReference type="PRINTS" id="PR00069">
    <property type="entry name" value="ALDKETRDTASE"/>
</dbReference>
<dbReference type="PANTHER" id="PTHR45754:SF3">
    <property type="entry name" value="METHYLENETETRAHYDROFOLATE REDUCTASE (NADPH)"/>
    <property type="match status" value="1"/>
</dbReference>
<dbReference type="Pfam" id="PF21895">
    <property type="entry name" value="MTHFR_C"/>
    <property type="match status" value="1"/>
</dbReference>
<keyword evidence="4" id="KW-1185">Reference proteome</keyword>
<dbReference type="GO" id="GO:0009086">
    <property type="term" value="P:methionine biosynthetic process"/>
    <property type="evidence" value="ECO:0007669"/>
    <property type="project" value="TreeGrafter"/>
</dbReference>
<sequence length="589" mass="65825">MLEILVDVQKQSESKIFLVHGAALCASGHVDAGRARGEAPDEDVRHTFIQYVRGDIASLPWCDVALHAETSTVQQELAAANSAGFLTINSQPRVNGALSDDPLFGWGGPGGRVYQKAYECFVSPDNMKVIIDNSAKKPSVQYHAVNLAGHSYSNASESAVAVTWGVFPNMEILQPTIVDSSSFLVWKDEVFALWLKLWVPLYEEGSQSAKLLRQIHDTYYLVSIVDNDFVDGNIWDLFEQRLRCKVKKVNQDPSSLKMNASDYWDDGGARNPCACWQWINISLLFNCLIVVVNIAYSYTDDYCGGLWRSRGWFIYVSREPHFHESNCCQKRRTCVLIVEVNVEETAMPTKITNTAKTHITENDFQKIPVIGIGVYQSEPGPETYNAIASALKLDYRHIDTAQYYESATRDSGIHREDIFVTSKLHINHCGYEKALATTKVSNEKLGLGYIDLLHAPGDAATRAESWKALEELQEEGILKDVGVSNFGEAHLEKLMKTAKVKPAVNQVELHPWLMRPTLVKYCKENGILLEAYSPLARAQKMDDATLNEIATEIGVTPAQVLVAFSLANDFITIPNSVHEERQKANFRGR</sequence>